<keyword evidence="2" id="KW-0812">Transmembrane</keyword>
<feature type="region of interest" description="Disordered" evidence="1">
    <location>
        <begin position="121"/>
        <end position="152"/>
    </location>
</feature>
<reference evidence="3 4" key="1">
    <citation type="journal article" date="2021" name="Elife">
        <title>Chloroplast acquisition without the gene transfer in kleptoplastic sea slugs, Plakobranchus ocellatus.</title>
        <authorList>
            <person name="Maeda T."/>
            <person name="Takahashi S."/>
            <person name="Yoshida T."/>
            <person name="Shimamura S."/>
            <person name="Takaki Y."/>
            <person name="Nagai Y."/>
            <person name="Toyoda A."/>
            <person name="Suzuki Y."/>
            <person name="Arimoto A."/>
            <person name="Ishii H."/>
            <person name="Satoh N."/>
            <person name="Nishiyama T."/>
            <person name="Hasebe M."/>
            <person name="Maruyama T."/>
            <person name="Minagawa J."/>
            <person name="Obokata J."/>
            <person name="Shigenobu S."/>
        </authorList>
    </citation>
    <scope>NUCLEOTIDE SEQUENCE [LARGE SCALE GENOMIC DNA]</scope>
</reference>
<evidence type="ECO:0000256" key="2">
    <source>
        <dbReference type="SAM" id="Phobius"/>
    </source>
</evidence>
<name>A0AAV3ZLI7_9GAST</name>
<keyword evidence="2" id="KW-0472">Membrane</keyword>
<keyword evidence="4" id="KW-1185">Reference proteome</keyword>
<keyword evidence="2" id="KW-1133">Transmembrane helix</keyword>
<dbReference type="Proteomes" id="UP000735302">
    <property type="component" value="Unassembled WGS sequence"/>
</dbReference>
<evidence type="ECO:0000256" key="1">
    <source>
        <dbReference type="SAM" id="MobiDB-lite"/>
    </source>
</evidence>
<sequence>MPPTVHIKLGAWPCNVSTITQTPCIISVKLANLTLGDESQEIKAEDDEGAMKFIIAVLLVYSLMGTAGMLILRIRQSASKAHKKGAMKEANQYLKDRNKISAECHKAKLLSETKRILRKMKALDDQKRSSETLNAASSECPEGDQSSRLLPPQSLPIQKHEQSTNQQYFLPPISESVSCPVAPDVYAYPLHPGGIASHYLSDSCPQDSNSNHMAPSLPCFLIPLSSLHHLSNFPFFAPSIPCTDMTTPASLPLISVDGPSIDPYIDKNVVTPTSSPGHEDD</sequence>
<organism evidence="3 4">
    <name type="scientific">Plakobranchus ocellatus</name>
    <dbReference type="NCBI Taxonomy" id="259542"/>
    <lineage>
        <taxon>Eukaryota</taxon>
        <taxon>Metazoa</taxon>
        <taxon>Spiralia</taxon>
        <taxon>Lophotrochozoa</taxon>
        <taxon>Mollusca</taxon>
        <taxon>Gastropoda</taxon>
        <taxon>Heterobranchia</taxon>
        <taxon>Euthyneura</taxon>
        <taxon>Panpulmonata</taxon>
        <taxon>Sacoglossa</taxon>
        <taxon>Placobranchoidea</taxon>
        <taxon>Plakobranchidae</taxon>
        <taxon>Plakobranchus</taxon>
    </lineage>
</organism>
<dbReference type="AlphaFoldDB" id="A0AAV3ZLI7"/>
<gene>
    <name evidence="3" type="ORF">PoB_002174400</name>
</gene>
<dbReference type="EMBL" id="BLXT01002484">
    <property type="protein sequence ID" value="GFN95238.1"/>
    <property type="molecule type" value="Genomic_DNA"/>
</dbReference>
<evidence type="ECO:0000313" key="3">
    <source>
        <dbReference type="EMBL" id="GFN95238.1"/>
    </source>
</evidence>
<evidence type="ECO:0000313" key="4">
    <source>
        <dbReference type="Proteomes" id="UP000735302"/>
    </source>
</evidence>
<proteinExistence type="predicted"/>
<comment type="caution">
    <text evidence="3">The sequence shown here is derived from an EMBL/GenBank/DDBJ whole genome shotgun (WGS) entry which is preliminary data.</text>
</comment>
<feature type="compositionally biased region" description="Basic and acidic residues" evidence="1">
    <location>
        <begin position="121"/>
        <end position="130"/>
    </location>
</feature>
<feature type="transmembrane region" description="Helical" evidence="2">
    <location>
        <begin position="53"/>
        <end position="74"/>
    </location>
</feature>
<protein>
    <submittedName>
        <fullName evidence="3">Uncharacterized protein</fullName>
    </submittedName>
</protein>
<accession>A0AAV3ZLI7</accession>